<organism evidence="2 3">
    <name type="scientific">Ranatra chinensis</name>
    <dbReference type="NCBI Taxonomy" id="642074"/>
    <lineage>
        <taxon>Eukaryota</taxon>
        <taxon>Metazoa</taxon>
        <taxon>Ecdysozoa</taxon>
        <taxon>Arthropoda</taxon>
        <taxon>Hexapoda</taxon>
        <taxon>Insecta</taxon>
        <taxon>Pterygota</taxon>
        <taxon>Neoptera</taxon>
        <taxon>Paraneoptera</taxon>
        <taxon>Hemiptera</taxon>
        <taxon>Heteroptera</taxon>
        <taxon>Panheteroptera</taxon>
        <taxon>Nepomorpha</taxon>
        <taxon>Nepidae</taxon>
        <taxon>Ranatrinae</taxon>
        <taxon>Ranatra</taxon>
    </lineage>
</organism>
<dbReference type="PANTHER" id="PTHR10742:SF398">
    <property type="entry name" value="AMINE OXIDASE DOMAIN-CONTAINING PROTEIN-RELATED"/>
    <property type="match status" value="1"/>
</dbReference>
<keyword evidence="3" id="KW-1185">Reference proteome</keyword>
<feature type="non-terminal residue" evidence="2">
    <location>
        <position position="1"/>
    </location>
</feature>
<dbReference type="AlphaFoldDB" id="A0ABD0YU52"/>
<reference evidence="2 3" key="1">
    <citation type="submission" date="2024-07" db="EMBL/GenBank/DDBJ databases">
        <title>Chromosome-level genome assembly of the water stick insect Ranatra chinensis (Heteroptera: Nepidae).</title>
        <authorList>
            <person name="Liu X."/>
        </authorList>
    </citation>
    <scope>NUCLEOTIDE SEQUENCE [LARGE SCALE GENOMIC DNA]</scope>
    <source>
        <strain evidence="2">Cailab_2021Rc</strain>
        <tissue evidence="2">Muscle</tissue>
    </source>
</reference>
<dbReference type="PANTHER" id="PTHR10742">
    <property type="entry name" value="FLAVIN MONOAMINE OXIDASE"/>
    <property type="match status" value="1"/>
</dbReference>
<dbReference type="Proteomes" id="UP001558652">
    <property type="component" value="Unassembled WGS sequence"/>
</dbReference>
<comment type="caution">
    <text evidence="2">The sequence shown here is derived from an EMBL/GenBank/DDBJ whole genome shotgun (WGS) entry which is preliminary data.</text>
</comment>
<sequence>NAHVGPDSGSRGCRIVCKSGEVLVADHVIVTSSVGFLKNNLDFFRPPLPTEYYKGLDSLGFDTVNKIFLVYDKPWWITGLKGIQIVWSSCTTQIPQVNEEMIWTRGLSGFDTVVGSGNVLLGWLGGEEAAMMEAVESTDDVGRHCTYILRLFTGRSDIPQPKKVIRSQWGSSKYICGGYSHIKKESISRKGTDDPREALFRPVKTVISDGKEVPRIFFAGEAISRSHYSTTHGAYESGRAQANALIKYIIRDG</sequence>
<evidence type="ECO:0000313" key="3">
    <source>
        <dbReference type="Proteomes" id="UP001558652"/>
    </source>
</evidence>
<accession>A0ABD0YU52</accession>
<dbReference type="SUPFAM" id="SSF54373">
    <property type="entry name" value="FAD-linked reductases, C-terminal domain"/>
    <property type="match status" value="1"/>
</dbReference>
<dbReference type="Gene3D" id="3.90.660.10">
    <property type="match status" value="1"/>
</dbReference>
<evidence type="ECO:0000313" key="2">
    <source>
        <dbReference type="EMBL" id="KAL1122729.1"/>
    </source>
</evidence>
<name>A0ABD0YU52_9HEMI</name>
<protein>
    <recommendedName>
        <fullName evidence="1">Amine oxidase domain-containing protein</fullName>
    </recommendedName>
</protein>
<gene>
    <name evidence="2" type="ORF">AAG570_003056</name>
</gene>
<dbReference type="EMBL" id="JBFDAA010000013">
    <property type="protein sequence ID" value="KAL1122729.1"/>
    <property type="molecule type" value="Genomic_DNA"/>
</dbReference>
<proteinExistence type="predicted"/>
<dbReference type="InterPro" id="IPR002937">
    <property type="entry name" value="Amino_oxidase"/>
</dbReference>
<dbReference type="Gene3D" id="3.50.50.60">
    <property type="entry name" value="FAD/NAD(P)-binding domain"/>
    <property type="match status" value="1"/>
</dbReference>
<evidence type="ECO:0000259" key="1">
    <source>
        <dbReference type="Pfam" id="PF01593"/>
    </source>
</evidence>
<dbReference type="InterPro" id="IPR050281">
    <property type="entry name" value="Flavin_monoamine_oxidase"/>
</dbReference>
<dbReference type="SUPFAM" id="SSF51905">
    <property type="entry name" value="FAD/NAD(P)-binding domain"/>
    <property type="match status" value="1"/>
</dbReference>
<feature type="domain" description="Amine oxidase" evidence="1">
    <location>
        <begin position="9"/>
        <end position="246"/>
    </location>
</feature>
<dbReference type="InterPro" id="IPR036188">
    <property type="entry name" value="FAD/NAD-bd_sf"/>
</dbReference>
<dbReference type="Pfam" id="PF01593">
    <property type="entry name" value="Amino_oxidase"/>
    <property type="match status" value="1"/>
</dbReference>